<dbReference type="Proteomes" id="UP000007264">
    <property type="component" value="Unassembled WGS sequence"/>
</dbReference>
<dbReference type="OrthoDB" id="496981at2759"/>
<dbReference type="GO" id="GO:0016791">
    <property type="term" value="F:phosphatase activity"/>
    <property type="evidence" value="ECO:0007669"/>
    <property type="project" value="TreeGrafter"/>
</dbReference>
<keyword evidence="3" id="KW-1185">Reference proteome</keyword>
<evidence type="ECO:0000313" key="2">
    <source>
        <dbReference type="EMBL" id="EIE19759.1"/>
    </source>
</evidence>
<dbReference type="eggNOG" id="KOG4754">
    <property type="taxonomic scope" value="Eukaryota"/>
</dbReference>
<sequence>MASFSSDEKNHNVSDLRLSVVPQRFTKEVHFIRHGEGFHNIGYEGNLDAHLTPFGWHQAEALQRHIKTLQPPLDIQVVIVSPLMRTLETAAGVFGGGSATAQPLMLRQAGAPREVSAHDAIGLPSNLPFVATEMCRERMGPNLCDQRRPLHLTKEHFPGVDFSAVQTDDDVLWEKIHDEQHSSGEYDVGESEVAVTLRGIKFLRWLMTRPETRIAVVAHAGFIRHTLSAFAPELPPANQAELTREFLNCEMRTVVLSDTGIHAPEDPTAFLGGRQCLDGVSVAAQSSAV</sequence>
<evidence type="ECO:0000313" key="3">
    <source>
        <dbReference type="Proteomes" id="UP000007264"/>
    </source>
</evidence>
<dbReference type="Gene3D" id="3.40.50.1240">
    <property type="entry name" value="Phosphoglycerate mutase-like"/>
    <property type="match status" value="1"/>
</dbReference>
<dbReference type="PANTHER" id="PTHR48100:SF1">
    <property type="entry name" value="HISTIDINE PHOSPHATASE FAMILY PROTEIN-RELATED"/>
    <property type="match status" value="1"/>
</dbReference>
<protein>
    <submittedName>
        <fullName evidence="2">Phosphoglycerate mutase-like protein</fullName>
    </submittedName>
</protein>
<dbReference type="EMBL" id="AGSI01000018">
    <property type="protein sequence ID" value="EIE19759.1"/>
    <property type="molecule type" value="Genomic_DNA"/>
</dbReference>
<dbReference type="SMART" id="SM00855">
    <property type="entry name" value="PGAM"/>
    <property type="match status" value="1"/>
</dbReference>
<dbReference type="RefSeq" id="XP_005644303.1">
    <property type="nucleotide sequence ID" value="XM_005644246.1"/>
</dbReference>
<comment type="caution">
    <text evidence="2">The sequence shown here is derived from an EMBL/GenBank/DDBJ whole genome shotgun (WGS) entry which is preliminary data.</text>
</comment>
<proteinExistence type="inferred from homology"/>
<gene>
    <name evidence="2" type="ORF">COCSUDRAFT_34234</name>
</gene>
<name>I0YMZ0_COCSC</name>
<dbReference type="GeneID" id="17037731"/>
<dbReference type="GO" id="GO:0005737">
    <property type="term" value="C:cytoplasm"/>
    <property type="evidence" value="ECO:0007669"/>
    <property type="project" value="TreeGrafter"/>
</dbReference>
<reference evidence="2 3" key="1">
    <citation type="journal article" date="2012" name="Genome Biol.">
        <title>The genome of the polar eukaryotic microalga coccomyxa subellipsoidea reveals traits of cold adaptation.</title>
        <authorList>
            <person name="Blanc G."/>
            <person name="Agarkova I."/>
            <person name="Grimwood J."/>
            <person name="Kuo A."/>
            <person name="Brueggeman A."/>
            <person name="Dunigan D."/>
            <person name="Gurnon J."/>
            <person name="Ladunga I."/>
            <person name="Lindquist E."/>
            <person name="Lucas S."/>
            <person name="Pangilinan J."/>
            <person name="Proschold T."/>
            <person name="Salamov A."/>
            <person name="Schmutz J."/>
            <person name="Weeks D."/>
            <person name="Yamada T."/>
            <person name="Claverie J.M."/>
            <person name="Grigoriev I."/>
            <person name="Van Etten J."/>
            <person name="Lomsadze A."/>
            <person name="Borodovsky M."/>
        </authorList>
    </citation>
    <scope>NUCLEOTIDE SEQUENCE [LARGE SCALE GENOMIC DNA]</scope>
    <source>
        <strain evidence="2 3">C-169</strain>
    </source>
</reference>
<accession>I0YMZ0</accession>
<dbReference type="CDD" id="cd07067">
    <property type="entry name" value="HP_PGM_like"/>
    <property type="match status" value="1"/>
</dbReference>
<organism evidence="2 3">
    <name type="scientific">Coccomyxa subellipsoidea (strain C-169)</name>
    <name type="common">Green microalga</name>
    <dbReference type="NCBI Taxonomy" id="574566"/>
    <lineage>
        <taxon>Eukaryota</taxon>
        <taxon>Viridiplantae</taxon>
        <taxon>Chlorophyta</taxon>
        <taxon>core chlorophytes</taxon>
        <taxon>Trebouxiophyceae</taxon>
        <taxon>Trebouxiophyceae incertae sedis</taxon>
        <taxon>Coccomyxaceae</taxon>
        <taxon>Coccomyxa</taxon>
        <taxon>Coccomyxa subellipsoidea</taxon>
    </lineage>
</organism>
<dbReference type="InterPro" id="IPR013078">
    <property type="entry name" value="His_Pase_superF_clade-1"/>
</dbReference>
<comment type="similarity">
    <text evidence="1">Belongs to the phosphoglycerate mutase family.</text>
</comment>
<dbReference type="PANTHER" id="PTHR48100">
    <property type="entry name" value="BROAD-SPECIFICITY PHOSPHATASE YOR283W-RELATED"/>
    <property type="match status" value="1"/>
</dbReference>
<dbReference type="Pfam" id="PF00300">
    <property type="entry name" value="His_Phos_1"/>
    <property type="match status" value="2"/>
</dbReference>
<dbReference type="InterPro" id="IPR050275">
    <property type="entry name" value="PGM_Phosphatase"/>
</dbReference>
<dbReference type="AlphaFoldDB" id="I0YMZ0"/>
<dbReference type="SUPFAM" id="SSF53254">
    <property type="entry name" value="Phosphoglycerate mutase-like"/>
    <property type="match status" value="1"/>
</dbReference>
<evidence type="ECO:0000256" key="1">
    <source>
        <dbReference type="ARBA" id="ARBA00038362"/>
    </source>
</evidence>
<dbReference type="KEGG" id="csl:COCSUDRAFT_34234"/>
<dbReference type="InterPro" id="IPR029033">
    <property type="entry name" value="His_PPase_superfam"/>
</dbReference>